<feature type="region of interest" description="Disordered" evidence="1">
    <location>
        <begin position="1"/>
        <end position="23"/>
    </location>
</feature>
<name>A0ABW8F7D2_9ACTN</name>
<evidence type="ECO:0000313" key="4">
    <source>
        <dbReference type="Proteomes" id="UP001617511"/>
    </source>
</evidence>
<dbReference type="Gene3D" id="1.10.101.10">
    <property type="entry name" value="PGBD-like superfamily/PGBD"/>
    <property type="match status" value="1"/>
</dbReference>
<dbReference type="InterPro" id="IPR002477">
    <property type="entry name" value="Peptidoglycan-bd-like"/>
</dbReference>
<dbReference type="RefSeq" id="WP_359634833.1">
    <property type="nucleotide sequence ID" value="NZ_JBEYEN010000008.1"/>
</dbReference>
<dbReference type="Proteomes" id="UP001617511">
    <property type="component" value="Unassembled WGS sequence"/>
</dbReference>
<sequence>MSTPSEPRPPHDGPALEPIRVLRPRRTDALAELMREFQRETGRDPGRQESGRGPGGYESVALPGPPAGSEALTQELPPVARATTRGSTRAVPPGAGLRRAAVAVAVLAAAVIGFGGALLLRGEHPDDTAAPVPGPPRAAPSTSDPTPTPSGPAAPAPVDPDGAGTLREGASGPEVTELQQRLLSIPDVYRDGSTSGRYDPTLTAAVARFQLWYGIRGDETGVYGNDTRAALESRTPAGVS</sequence>
<feature type="domain" description="Peptidoglycan binding-like" evidence="2">
    <location>
        <begin position="171"/>
        <end position="231"/>
    </location>
</feature>
<dbReference type="SUPFAM" id="SSF47090">
    <property type="entry name" value="PGBD-like"/>
    <property type="match status" value="1"/>
</dbReference>
<gene>
    <name evidence="3" type="ORF">ACIP2Z_03185</name>
</gene>
<dbReference type="EMBL" id="JBIVGG010000001">
    <property type="protein sequence ID" value="MFJ4077941.1"/>
    <property type="molecule type" value="Genomic_DNA"/>
</dbReference>
<reference evidence="3 4" key="1">
    <citation type="submission" date="2024-10" db="EMBL/GenBank/DDBJ databases">
        <title>The Natural Products Discovery Center: Release of the First 8490 Sequenced Strains for Exploring Actinobacteria Biosynthetic Diversity.</title>
        <authorList>
            <person name="Kalkreuter E."/>
            <person name="Kautsar S.A."/>
            <person name="Yang D."/>
            <person name="Bader C.D."/>
            <person name="Teijaro C.N."/>
            <person name="Fluegel L."/>
            <person name="Davis C.M."/>
            <person name="Simpson J.R."/>
            <person name="Lauterbach L."/>
            <person name="Steele A.D."/>
            <person name="Gui C."/>
            <person name="Meng S."/>
            <person name="Li G."/>
            <person name="Viehrig K."/>
            <person name="Ye F."/>
            <person name="Su P."/>
            <person name="Kiefer A.F."/>
            <person name="Nichols A."/>
            <person name="Cepeda A.J."/>
            <person name="Yan W."/>
            <person name="Fan B."/>
            <person name="Jiang Y."/>
            <person name="Adhikari A."/>
            <person name="Zheng C.-J."/>
            <person name="Schuster L."/>
            <person name="Cowan T.M."/>
            <person name="Smanski M.J."/>
            <person name="Chevrette M.G."/>
            <person name="De Carvalho L.P.S."/>
            <person name="Shen B."/>
        </authorList>
    </citation>
    <scope>NUCLEOTIDE SEQUENCE [LARGE SCALE GENOMIC DNA]</scope>
    <source>
        <strain evidence="3 4">NPDC089932</strain>
    </source>
</reference>
<comment type="caution">
    <text evidence="3">The sequence shown here is derived from an EMBL/GenBank/DDBJ whole genome shotgun (WGS) entry which is preliminary data.</text>
</comment>
<feature type="compositionally biased region" description="Basic and acidic residues" evidence="1">
    <location>
        <begin position="36"/>
        <end position="50"/>
    </location>
</feature>
<dbReference type="Pfam" id="PF01471">
    <property type="entry name" value="PG_binding_1"/>
    <property type="match status" value="1"/>
</dbReference>
<proteinExistence type="predicted"/>
<keyword evidence="4" id="KW-1185">Reference proteome</keyword>
<organism evidence="3 4">
    <name type="scientific">Streptomyces iakyrus</name>
    <dbReference type="NCBI Taxonomy" id="68219"/>
    <lineage>
        <taxon>Bacteria</taxon>
        <taxon>Bacillati</taxon>
        <taxon>Actinomycetota</taxon>
        <taxon>Actinomycetes</taxon>
        <taxon>Kitasatosporales</taxon>
        <taxon>Streptomycetaceae</taxon>
        <taxon>Streptomyces</taxon>
    </lineage>
</organism>
<feature type="compositionally biased region" description="Pro residues" evidence="1">
    <location>
        <begin position="146"/>
        <end position="158"/>
    </location>
</feature>
<evidence type="ECO:0000256" key="1">
    <source>
        <dbReference type="SAM" id="MobiDB-lite"/>
    </source>
</evidence>
<accession>A0ABW8F7D2</accession>
<evidence type="ECO:0000313" key="3">
    <source>
        <dbReference type="EMBL" id="MFJ4077941.1"/>
    </source>
</evidence>
<protein>
    <submittedName>
        <fullName evidence="3">Peptidoglycan-binding protein</fullName>
    </submittedName>
</protein>
<feature type="region of interest" description="Disordered" evidence="1">
    <location>
        <begin position="36"/>
        <end position="93"/>
    </location>
</feature>
<dbReference type="InterPro" id="IPR036366">
    <property type="entry name" value="PGBDSf"/>
</dbReference>
<dbReference type="InterPro" id="IPR036365">
    <property type="entry name" value="PGBD-like_sf"/>
</dbReference>
<feature type="region of interest" description="Disordered" evidence="1">
    <location>
        <begin position="125"/>
        <end position="177"/>
    </location>
</feature>
<evidence type="ECO:0000259" key="2">
    <source>
        <dbReference type="Pfam" id="PF01471"/>
    </source>
</evidence>